<comment type="subcellular location">
    <subcellularLocation>
        <location evidence="1">Membrane</location>
        <topology evidence="1">Multi-pass membrane protein</topology>
    </subcellularLocation>
</comment>
<dbReference type="PANTHER" id="PTHR10283">
    <property type="entry name" value="SOLUTE CARRIER FAMILY 13 MEMBER"/>
    <property type="match status" value="1"/>
</dbReference>
<dbReference type="AlphaFoldDB" id="A0AAQ4DJE9"/>
<dbReference type="Proteomes" id="UP001321473">
    <property type="component" value="Unassembled WGS sequence"/>
</dbReference>
<evidence type="ECO:0000313" key="6">
    <source>
        <dbReference type="EMBL" id="KAK8762589.1"/>
    </source>
</evidence>
<evidence type="ECO:0000256" key="1">
    <source>
        <dbReference type="ARBA" id="ARBA00004141"/>
    </source>
</evidence>
<organism evidence="6 7">
    <name type="scientific">Amblyomma americanum</name>
    <name type="common">Lone star tick</name>
    <dbReference type="NCBI Taxonomy" id="6943"/>
    <lineage>
        <taxon>Eukaryota</taxon>
        <taxon>Metazoa</taxon>
        <taxon>Ecdysozoa</taxon>
        <taxon>Arthropoda</taxon>
        <taxon>Chelicerata</taxon>
        <taxon>Arachnida</taxon>
        <taxon>Acari</taxon>
        <taxon>Parasitiformes</taxon>
        <taxon>Ixodida</taxon>
        <taxon>Ixodoidea</taxon>
        <taxon>Ixodidae</taxon>
        <taxon>Amblyomminae</taxon>
        <taxon>Amblyomma</taxon>
    </lineage>
</organism>
<proteinExistence type="predicted"/>
<feature type="transmembrane region" description="Helical" evidence="5">
    <location>
        <begin position="350"/>
        <end position="370"/>
    </location>
</feature>
<evidence type="ECO:0000256" key="2">
    <source>
        <dbReference type="ARBA" id="ARBA00022692"/>
    </source>
</evidence>
<comment type="caution">
    <text evidence="6">The sequence shown here is derived from an EMBL/GenBank/DDBJ whole genome shotgun (WGS) entry which is preliminary data.</text>
</comment>
<keyword evidence="7" id="KW-1185">Reference proteome</keyword>
<evidence type="ECO:0000313" key="7">
    <source>
        <dbReference type="Proteomes" id="UP001321473"/>
    </source>
</evidence>
<feature type="transmembrane region" description="Helical" evidence="5">
    <location>
        <begin position="274"/>
        <end position="296"/>
    </location>
</feature>
<sequence>MRRHAPRGHEPNTSSTPCKRFSKVSFFLRMLLLPQLLPQPWRASSVGLLLIASLTMNLVAAPMASLLPFLCMPLLDLADTRAAALPYSTVRQMSFLCAMLLMLTMEECGLSTRLALLILSHTGHKINSILALVIGVAVAMTCLLDAFSVTVLMMSTVECIVDEIYFHIIQANLSTDVYDANRHRCPGSPVTTGSMQPHRTGDSTEHVSYFAYRRNLFNEYGTYVLDERNTLFKAMMAAVVYGSNIGSGGTSRGSQQGYYLLHFLRQTYKEATTLNYFTWTAYSAPSVVASAVFLWWHLCNRWVPRGAVRSETMMVGLTTLVFMVPTRRTRGLHGITGIVSADVIQKRMPWGVFLLAGAGCAMSLCFQIAMGFPVKIVTIVLELVSLVTVGNAMFDLEKLPAWATKMTSLTLPPLNVSTTSILNVTSAA</sequence>
<gene>
    <name evidence="6" type="ORF">V5799_026143</name>
</gene>
<dbReference type="GO" id="GO:0015137">
    <property type="term" value="F:citrate transmembrane transporter activity"/>
    <property type="evidence" value="ECO:0007669"/>
    <property type="project" value="TreeGrafter"/>
</dbReference>
<dbReference type="EMBL" id="JARKHS020029940">
    <property type="protein sequence ID" value="KAK8762589.1"/>
    <property type="molecule type" value="Genomic_DNA"/>
</dbReference>
<keyword evidence="2 5" id="KW-0812">Transmembrane</keyword>
<keyword evidence="3 5" id="KW-1133">Transmembrane helix</keyword>
<dbReference type="GO" id="GO:0015141">
    <property type="term" value="F:succinate transmembrane transporter activity"/>
    <property type="evidence" value="ECO:0007669"/>
    <property type="project" value="TreeGrafter"/>
</dbReference>
<dbReference type="PANTHER" id="PTHR10283:SF82">
    <property type="entry name" value="SOLUTE CARRIER FAMILY 13 MEMBER 2"/>
    <property type="match status" value="1"/>
</dbReference>
<feature type="transmembrane region" description="Helical" evidence="5">
    <location>
        <begin position="126"/>
        <end position="147"/>
    </location>
</feature>
<evidence type="ECO:0000256" key="4">
    <source>
        <dbReference type="ARBA" id="ARBA00023136"/>
    </source>
</evidence>
<keyword evidence="4 5" id="KW-0472">Membrane</keyword>
<accession>A0AAQ4DJE9</accession>
<name>A0AAQ4DJE9_AMBAM</name>
<protein>
    <submittedName>
        <fullName evidence="6">Uncharacterized protein</fullName>
    </submittedName>
</protein>
<dbReference type="GO" id="GO:0005886">
    <property type="term" value="C:plasma membrane"/>
    <property type="evidence" value="ECO:0007669"/>
    <property type="project" value="TreeGrafter"/>
</dbReference>
<evidence type="ECO:0000256" key="3">
    <source>
        <dbReference type="ARBA" id="ARBA00022989"/>
    </source>
</evidence>
<evidence type="ECO:0000256" key="5">
    <source>
        <dbReference type="SAM" id="Phobius"/>
    </source>
</evidence>
<feature type="transmembrane region" description="Helical" evidence="5">
    <location>
        <begin position="302"/>
        <end position="324"/>
    </location>
</feature>
<feature type="transmembrane region" description="Helical" evidence="5">
    <location>
        <begin position="49"/>
        <end position="75"/>
    </location>
</feature>
<reference evidence="6 7" key="1">
    <citation type="journal article" date="2023" name="Arcadia Sci">
        <title>De novo assembly of a long-read Amblyomma americanum tick genome.</title>
        <authorList>
            <person name="Chou S."/>
            <person name="Poskanzer K.E."/>
            <person name="Rollins M."/>
            <person name="Thuy-Boun P.S."/>
        </authorList>
    </citation>
    <scope>NUCLEOTIDE SEQUENCE [LARGE SCALE GENOMIC DNA]</scope>
    <source>
        <strain evidence="6">F_SG_1</strain>
        <tissue evidence="6">Salivary glands</tissue>
    </source>
</reference>